<feature type="region of interest" description="Disordered" evidence="2">
    <location>
        <begin position="520"/>
        <end position="540"/>
    </location>
</feature>
<evidence type="ECO:0000256" key="2">
    <source>
        <dbReference type="SAM" id="MobiDB-lite"/>
    </source>
</evidence>
<organism evidence="3 4">
    <name type="scientific">Trichobilharzia regenti</name>
    <name type="common">Nasal bird schistosome</name>
    <dbReference type="NCBI Taxonomy" id="157069"/>
    <lineage>
        <taxon>Eukaryota</taxon>
        <taxon>Metazoa</taxon>
        <taxon>Spiralia</taxon>
        <taxon>Lophotrochozoa</taxon>
        <taxon>Platyhelminthes</taxon>
        <taxon>Trematoda</taxon>
        <taxon>Digenea</taxon>
        <taxon>Strigeidida</taxon>
        <taxon>Schistosomatoidea</taxon>
        <taxon>Schistosomatidae</taxon>
        <taxon>Trichobilharzia</taxon>
    </lineage>
</organism>
<protein>
    <submittedName>
        <fullName evidence="4">Uncharacterized protein</fullName>
    </submittedName>
</protein>
<dbReference type="GO" id="GO:0005737">
    <property type="term" value="C:cytoplasm"/>
    <property type="evidence" value="ECO:0007669"/>
    <property type="project" value="TreeGrafter"/>
</dbReference>
<dbReference type="GO" id="GO:2000146">
    <property type="term" value="P:negative regulation of cell motility"/>
    <property type="evidence" value="ECO:0007669"/>
    <property type="project" value="TreeGrafter"/>
</dbReference>
<proteinExistence type="predicted"/>
<evidence type="ECO:0000313" key="3">
    <source>
        <dbReference type="Proteomes" id="UP000050795"/>
    </source>
</evidence>
<accession>A0AA85JX38</accession>
<evidence type="ECO:0000256" key="1">
    <source>
        <dbReference type="SAM" id="Coils"/>
    </source>
</evidence>
<dbReference type="GO" id="GO:0035024">
    <property type="term" value="P:negative regulation of Rho protein signal transduction"/>
    <property type="evidence" value="ECO:0007669"/>
    <property type="project" value="TreeGrafter"/>
</dbReference>
<feature type="coiled-coil region" evidence="1">
    <location>
        <begin position="175"/>
        <end position="241"/>
    </location>
</feature>
<name>A0AA85JX38_TRIRE</name>
<dbReference type="PANTHER" id="PTHR28616">
    <property type="entry name" value="COILED-COIL DOMAIN-CONTAINING PROTEIN 125"/>
    <property type="match status" value="1"/>
</dbReference>
<dbReference type="PANTHER" id="PTHR28616:SF1">
    <property type="entry name" value="COILED-COIL DOMAIN-CONTAINING PROTEIN 125"/>
    <property type="match status" value="1"/>
</dbReference>
<reference evidence="3" key="1">
    <citation type="submission" date="2022-06" db="EMBL/GenBank/DDBJ databases">
        <authorList>
            <person name="Berger JAMES D."/>
            <person name="Berger JAMES D."/>
        </authorList>
    </citation>
    <scope>NUCLEOTIDE SEQUENCE [LARGE SCALE GENOMIC DNA]</scope>
</reference>
<keyword evidence="3" id="KW-1185">Reference proteome</keyword>
<dbReference type="WBParaSite" id="TREG1_48060.1">
    <property type="protein sequence ID" value="TREG1_48060.1"/>
    <property type="gene ID" value="TREG1_48060"/>
</dbReference>
<dbReference type="InterPro" id="IPR034608">
    <property type="entry name" value="CCDC125"/>
</dbReference>
<dbReference type="AlphaFoldDB" id="A0AA85JX38"/>
<evidence type="ECO:0000313" key="4">
    <source>
        <dbReference type="WBParaSite" id="TREG1_48060.1"/>
    </source>
</evidence>
<keyword evidence="1" id="KW-0175">Coiled coil</keyword>
<sequence length="721" mass="82049">MYLLSSSIGTRKYCSFRHMWILEPQINKLIGRNLAGNSSSSYAISNGISYPDNKSPDSESISAFRSDIWSSNTTSLFSRIDLGCPVCQHEFCFSLLLCATEKAQNHLLENTEKVIRDLHTRLHAVSLECTVLRSELEVIHKAFTSKCEALKILTLNDSQSSGKSNELLNAVYASNVELKKDNERLKIELELSKGELLSQHQSSEAKIQQLQMENENLVRQLENLQLKTKQLLEENIHLLRKNMDLSCTSSCDRPTKESFDNTRSDMVTEIYLNENFLQKLTDQEAPLTSETALYSLENQLKPYDSVKQVYRIIKPTMKSAPVPQYRFPSFFSRLRSSGSEKVEVNRCRKLRKSSYTEKDSQCDLISSPYRNPCIKEIPISLKCMCEKKSEVPCTCARTAIGIQRQLIRCRSELSRMRKRLEELEISEDAHRHALKEQYEKNINMSLHLAGILPYTPIDLIKSPNCVLPASVCENSSRISPVNIEDHSIVPKYSSTESLNNLLTWFHKILNTTSTSMKNLSLPSSSSLPFDQNKDDSNCSEYTYPKDELQEQEQAKANTSNSLNECYAYDYEKIPNFDKLNKSYNGPQNGQISLATKRKIKKTSSRNTKTPASFQSIDINNHDKLNSEPACVQQLNNGSTLQNPIVYQRKTSRSSSRHADRLKSRCRSVDHTIMLQISKDKNINAALPEYPLPLVVNDPTSLTLQQKLVCDKRTRRSSSALL</sequence>
<reference evidence="4" key="2">
    <citation type="submission" date="2023-11" db="UniProtKB">
        <authorList>
            <consortium name="WormBaseParasite"/>
        </authorList>
    </citation>
    <scope>IDENTIFICATION</scope>
</reference>
<dbReference type="Proteomes" id="UP000050795">
    <property type="component" value="Unassembled WGS sequence"/>
</dbReference>